<evidence type="ECO:0000313" key="3">
    <source>
        <dbReference type="Proteomes" id="UP000214688"/>
    </source>
</evidence>
<dbReference type="Pfam" id="PF26160">
    <property type="entry name" value="YqzN_YkzM"/>
    <property type="match status" value="1"/>
</dbReference>
<protein>
    <recommendedName>
        <fullName evidence="1">YqzN/YkzM domain-containing protein</fullName>
    </recommendedName>
</protein>
<dbReference type="EMBL" id="CP022657">
    <property type="protein sequence ID" value="ASS76818.1"/>
    <property type="molecule type" value="Genomic_DNA"/>
</dbReference>
<gene>
    <name evidence="2" type="ORF">CIG75_18975</name>
</gene>
<keyword evidence="3" id="KW-1185">Reference proteome</keyword>
<proteinExistence type="predicted"/>
<dbReference type="Proteomes" id="UP000214688">
    <property type="component" value="Chromosome"/>
</dbReference>
<dbReference type="RefSeq" id="WP_094238045.1">
    <property type="nucleotide sequence ID" value="NZ_CP022657.1"/>
</dbReference>
<reference evidence="2 3" key="1">
    <citation type="journal article" date="2015" name="Int. J. Syst. Evol. Microbiol.">
        <title>Tumebacillus algifaecis sp. nov., isolated from decomposing algal scum.</title>
        <authorList>
            <person name="Wu Y.F."/>
            <person name="Zhang B."/>
            <person name="Xing P."/>
            <person name="Wu Q.L."/>
            <person name="Liu S.J."/>
        </authorList>
    </citation>
    <scope>NUCLEOTIDE SEQUENCE [LARGE SCALE GENOMIC DNA]</scope>
    <source>
        <strain evidence="2 3">THMBR28</strain>
    </source>
</reference>
<name>A0A223D5E8_9BACL</name>
<feature type="domain" description="YqzN/YkzM" evidence="1">
    <location>
        <begin position="16"/>
        <end position="61"/>
    </location>
</feature>
<dbReference type="KEGG" id="tab:CIG75_18975"/>
<dbReference type="AlphaFoldDB" id="A0A223D5E8"/>
<accession>A0A223D5E8</accession>
<sequence>MVDIEKEDKPKVAEKPRYTKEQFLSSKQFTAAQKDVLVAVLRDGETYTTEQAKRMVEVFLRTEVR</sequence>
<evidence type="ECO:0000313" key="2">
    <source>
        <dbReference type="EMBL" id="ASS76818.1"/>
    </source>
</evidence>
<evidence type="ECO:0000259" key="1">
    <source>
        <dbReference type="Pfam" id="PF26160"/>
    </source>
</evidence>
<organism evidence="2 3">
    <name type="scientific">Tumebacillus algifaecis</name>
    <dbReference type="NCBI Taxonomy" id="1214604"/>
    <lineage>
        <taxon>Bacteria</taxon>
        <taxon>Bacillati</taxon>
        <taxon>Bacillota</taxon>
        <taxon>Bacilli</taxon>
        <taxon>Bacillales</taxon>
        <taxon>Alicyclobacillaceae</taxon>
        <taxon>Tumebacillus</taxon>
    </lineage>
</organism>
<dbReference type="InterPro" id="IPR058869">
    <property type="entry name" value="YqzN_YkzM"/>
</dbReference>